<keyword evidence="4" id="KW-0520">NAD</keyword>
<keyword evidence="4" id="KW-1133">Transmembrane helix</keyword>
<accession>A0A1T4VY63</accession>
<dbReference type="EMBL" id="FUYB01000002">
    <property type="protein sequence ID" value="SKA69960.1"/>
    <property type="molecule type" value="Genomic_DNA"/>
</dbReference>
<feature type="transmembrane region" description="Helical" evidence="4">
    <location>
        <begin position="141"/>
        <end position="164"/>
    </location>
</feature>
<feature type="transmembrane region" description="Helical" evidence="4">
    <location>
        <begin position="53"/>
        <end position="74"/>
    </location>
</feature>
<feature type="transmembrane region" description="Helical" evidence="4">
    <location>
        <begin position="29"/>
        <end position="47"/>
    </location>
</feature>
<dbReference type="EC" id="7.1.1.-" evidence="4"/>
<dbReference type="InterPro" id="IPR042106">
    <property type="entry name" value="Nuo/plastoQ_OxRdtase_6_NuoJ"/>
</dbReference>
<comment type="function">
    <text evidence="4">NDH-1 shuttles electrons from NADH, via FMN and iron-sulfur (Fe-S) centers, to quinones in the respiratory chain. Couples the redox reaction to proton translocation (for every two electrons transferred, four hydrogen ions are translocated across the cytoplasmic membrane), and thus conserves the redox energy in a proton gradient.</text>
</comment>
<dbReference type="GO" id="GO:0005886">
    <property type="term" value="C:plasma membrane"/>
    <property type="evidence" value="ECO:0007669"/>
    <property type="project" value="UniProtKB-SubCell"/>
</dbReference>
<organism evidence="5 6">
    <name type="scientific">Thiothrix eikelboomii</name>
    <dbReference type="NCBI Taxonomy" id="92487"/>
    <lineage>
        <taxon>Bacteria</taxon>
        <taxon>Pseudomonadati</taxon>
        <taxon>Pseudomonadota</taxon>
        <taxon>Gammaproteobacteria</taxon>
        <taxon>Thiotrichales</taxon>
        <taxon>Thiotrichaceae</taxon>
        <taxon>Thiothrix</taxon>
    </lineage>
</organism>
<comment type="subunit">
    <text evidence="3">Composed of 13 different subunits. Subunits NuoA, H, J, K, L, M, N constitute the membrane sector of the complex.</text>
</comment>
<dbReference type="Pfam" id="PF00499">
    <property type="entry name" value="Oxidored_q3"/>
    <property type="match status" value="1"/>
</dbReference>
<evidence type="ECO:0000256" key="2">
    <source>
        <dbReference type="ARBA" id="ARBA00019907"/>
    </source>
</evidence>
<evidence type="ECO:0000313" key="5">
    <source>
        <dbReference type="EMBL" id="SKA69960.1"/>
    </source>
</evidence>
<evidence type="ECO:0000313" key="6">
    <source>
        <dbReference type="Proteomes" id="UP000190460"/>
    </source>
</evidence>
<comment type="catalytic activity">
    <reaction evidence="4">
        <text>a quinone + NADH + 5 H(+)(in) = a quinol + NAD(+) + 4 H(+)(out)</text>
        <dbReference type="Rhea" id="RHEA:57888"/>
        <dbReference type="ChEBI" id="CHEBI:15378"/>
        <dbReference type="ChEBI" id="CHEBI:24646"/>
        <dbReference type="ChEBI" id="CHEBI:57540"/>
        <dbReference type="ChEBI" id="CHEBI:57945"/>
        <dbReference type="ChEBI" id="CHEBI:132124"/>
    </reaction>
</comment>
<dbReference type="RefSeq" id="WP_078921111.1">
    <property type="nucleotide sequence ID" value="NZ_FUYB01000002.1"/>
</dbReference>
<feature type="transmembrane region" description="Helical" evidence="4">
    <location>
        <begin position="6"/>
        <end position="24"/>
    </location>
</feature>
<comment type="subcellular location">
    <subcellularLocation>
        <location evidence="4">Cell membrane</location>
        <topology evidence="4">Multi-pass membrane protein</topology>
    </subcellularLocation>
</comment>
<keyword evidence="4" id="KW-0472">Membrane</keyword>
<dbReference type="GO" id="GO:0008137">
    <property type="term" value="F:NADH dehydrogenase (ubiquinone) activity"/>
    <property type="evidence" value="ECO:0007669"/>
    <property type="project" value="UniProtKB-UniRule"/>
</dbReference>
<gene>
    <name evidence="5" type="ORF">SAMN02745130_00630</name>
</gene>
<name>A0A1T4VY63_9GAMM</name>
<keyword evidence="4" id="KW-0812">Transmembrane</keyword>
<dbReference type="PANTHER" id="PTHR33269:SF17">
    <property type="entry name" value="NADH-UBIQUINONE OXIDOREDUCTASE CHAIN 6"/>
    <property type="match status" value="1"/>
</dbReference>
<dbReference type="NCBIfam" id="NF005164">
    <property type="entry name" value="PRK06638.1-4"/>
    <property type="match status" value="1"/>
</dbReference>
<dbReference type="AlphaFoldDB" id="A0A1T4VY63"/>
<dbReference type="GO" id="GO:0048038">
    <property type="term" value="F:quinone binding"/>
    <property type="evidence" value="ECO:0007669"/>
    <property type="project" value="UniProtKB-UniRule"/>
</dbReference>
<dbReference type="STRING" id="92487.SAMN02745130_00630"/>
<keyword evidence="6" id="KW-1185">Reference proteome</keyword>
<dbReference type="PANTHER" id="PTHR33269">
    <property type="entry name" value="NADH-UBIQUINONE OXIDOREDUCTASE CHAIN 6"/>
    <property type="match status" value="1"/>
</dbReference>
<keyword evidence="4" id="KW-1003">Cell membrane</keyword>
<dbReference type="Proteomes" id="UP000190460">
    <property type="component" value="Unassembled WGS sequence"/>
</dbReference>
<feature type="transmembrane region" description="Helical" evidence="4">
    <location>
        <begin position="86"/>
        <end position="108"/>
    </location>
</feature>
<evidence type="ECO:0000256" key="4">
    <source>
        <dbReference type="RuleBase" id="RU004429"/>
    </source>
</evidence>
<evidence type="ECO:0000256" key="3">
    <source>
        <dbReference type="ARBA" id="ARBA00025811"/>
    </source>
</evidence>
<comment type="similarity">
    <text evidence="1 4">Belongs to the complex I subunit 6 family.</text>
</comment>
<reference evidence="5 6" key="1">
    <citation type="submission" date="2017-02" db="EMBL/GenBank/DDBJ databases">
        <authorList>
            <person name="Peterson S.W."/>
        </authorList>
    </citation>
    <scope>NUCLEOTIDE SEQUENCE [LARGE SCALE GENOMIC DNA]</scope>
    <source>
        <strain evidence="5 6">ATCC 49788</strain>
    </source>
</reference>
<evidence type="ECO:0000256" key="1">
    <source>
        <dbReference type="ARBA" id="ARBA00005698"/>
    </source>
</evidence>
<protein>
    <recommendedName>
        <fullName evidence="2 4">NADH-quinone oxidoreductase subunit J</fullName>
        <ecNumber evidence="4">7.1.1.-</ecNumber>
    </recommendedName>
</protein>
<dbReference type="InterPro" id="IPR001457">
    <property type="entry name" value="NADH_UbQ/plastoQ_OxRdtase_su6"/>
</dbReference>
<dbReference type="Gene3D" id="1.20.120.1200">
    <property type="entry name" value="NADH-ubiquinone/plastoquinone oxidoreductase chain 6, subunit NuoJ"/>
    <property type="match status" value="1"/>
</dbReference>
<keyword evidence="4" id="KW-0874">Quinone</keyword>
<proteinExistence type="inferred from homology"/>
<sequence length="199" mass="22360">MFEQILFYWFTAVLLFAAVGVVTLRNPVYAALSLILAFFTMTALWLLMEAEFLAIVLILVYVGAVMVLFLFVIMMLDLKSVGREGFIRYLPIGLGVAVMVALEMIMVLQRSNFASERYTPPAAAADFNNPEALGELLYTHYLYPFEIAAVILLVAVIAAILLTLRKRDAGDQAAKTQDIERQVRVKSEDRVRLVKMKSE</sequence>
<dbReference type="OrthoDB" id="9795409at2"/>